<comment type="pathway">
    <text evidence="7">Bacterial outer membrane biogenesis; LPS lipid A biosynthesis.</text>
</comment>
<comment type="caution">
    <text evidence="9">The sequence shown here is derived from an EMBL/GenBank/DDBJ whole genome shotgun (WGS) entry which is preliminary data.</text>
</comment>
<keyword evidence="1 7" id="KW-0444">Lipid biosynthesis</keyword>
<dbReference type="GO" id="GO:0103118">
    <property type="term" value="F:UDP-3-O-[(3R)-3-hydroxyacyl]-glucosamine N-acyltransferase activity"/>
    <property type="evidence" value="ECO:0007669"/>
    <property type="project" value="UniProtKB-EC"/>
</dbReference>
<evidence type="ECO:0000313" key="9">
    <source>
        <dbReference type="EMBL" id="NNT73117.1"/>
    </source>
</evidence>
<keyword evidence="4 7" id="KW-0677">Repeat</keyword>
<evidence type="ECO:0000256" key="4">
    <source>
        <dbReference type="ARBA" id="ARBA00022737"/>
    </source>
</evidence>
<dbReference type="InterPro" id="IPR011004">
    <property type="entry name" value="Trimer_LpxA-like_sf"/>
</dbReference>
<gene>
    <name evidence="7 9" type="primary">lpxD</name>
    <name evidence="9" type="ORF">HKT18_12905</name>
</gene>
<keyword evidence="6 7" id="KW-0012">Acyltransferase</keyword>
<dbReference type="NCBIfam" id="TIGR01853">
    <property type="entry name" value="lipid_A_lpxD"/>
    <property type="match status" value="1"/>
</dbReference>
<dbReference type="Gene3D" id="2.160.10.10">
    <property type="entry name" value="Hexapeptide repeat proteins"/>
    <property type="match status" value="1"/>
</dbReference>
<dbReference type="Pfam" id="PF04613">
    <property type="entry name" value="LpxD"/>
    <property type="match status" value="1"/>
</dbReference>
<keyword evidence="10" id="KW-1185">Reference proteome</keyword>
<dbReference type="GO" id="GO:0009245">
    <property type="term" value="P:lipid A biosynthetic process"/>
    <property type="evidence" value="ECO:0007669"/>
    <property type="project" value="UniProtKB-UniRule"/>
</dbReference>
<dbReference type="UniPathway" id="UPA00973"/>
<dbReference type="PANTHER" id="PTHR43378:SF2">
    <property type="entry name" value="UDP-3-O-ACYLGLUCOSAMINE N-ACYLTRANSFERASE 1, MITOCHONDRIAL-RELATED"/>
    <property type="match status" value="1"/>
</dbReference>
<evidence type="ECO:0000259" key="8">
    <source>
        <dbReference type="Pfam" id="PF04613"/>
    </source>
</evidence>
<evidence type="ECO:0000256" key="7">
    <source>
        <dbReference type="HAMAP-Rule" id="MF_00523"/>
    </source>
</evidence>
<keyword evidence="3 7" id="KW-0808">Transferase</keyword>
<evidence type="ECO:0000256" key="3">
    <source>
        <dbReference type="ARBA" id="ARBA00022679"/>
    </source>
</evidence>
<sequence length="337" mass="36269">MKFTAAQIAGILEGEVVGNPDAEVFKLSKIEEGTEGSLTFLANPKYLNYIYSTEATITIVNNTFEPENEIKTTLIKVEDAYQSFSKLLEYYNQVKLMKSGIEQPTVISENVTYGENLYLGSFSYIGKNTVIGNNVKIYPNTFIGDNVTIGDNTILFAGVRVYSESVIGAHCTIHSGAIIGSDGFGFAPKEDGSYSKIPQIGNAILEDFVDIGACTTIDRATLGSTIIRKGVKLDNHIQIAHNVEIGENTVIAAQTGVAGSTKIGSNCMIGGQVGIAGHLTIGNNVRVQAQSGIGKNITDGETIQGSPAFNYGDYSKSYVHFRNLPKIVADLEELKKK</sequence>
<dbReference type="HAMAP" id="MF_00523">
    <property type="entry name" value="LpxD"/>
    <property type="match status" value="1"/>
</dbReference>
<dbReference type="RefSeq" id="WP_171223279.1">
    <property type="nucleotide sequence ID" value="NZ_CP121446.1"/>
</dbReference>
<proteinExistence type="inferred from homology"/>
<dbReference type="InterPro" id="IPR007691">
    <property type="entry name" value="LpxD"/>
</dbReference>
<dbReference type="EC" id="2.3.1.191" evidence="7"/>
<reference evidence="9 10" key="1">
    <citation type="submission" date="2020-05" db="EMBL/GenBank/DDBJ databases">
        <title>Draft genome of Flavobacterium sp. IMCC34852.</title>
        <authorList>
            <person name="Song J."/>
            <person name="Cho J.-C."/>
        </authorList>
    </citation>
    <scope>NUCLEOTIDE SEQUENCE [LARGE SCALE GENOMIC DNA]</scope>
    <source>
        <strain evidence="9 10">IMCC34852</strain>
    </source>
</reference>
<evidence type="ECO:0000256" key="6">
    <source>
        <dbReference type="ARBA" id="ARBA00023315"/>
    </source>
</evidence>
<dbReference type="GO" id="GO:0016020">
    <property type="term" value="C:membrane"/>
    <property type="evidence" value="ECO:0007669"/>
    <property type="project" value="GOC"/>
</dbReference>
<dbReference type="Pfam" id="PF00132">
    <property type="entry name" value="Hexapep"/>
    <property type="match status" value="4"/>
</dbReference>
<evidence type="ECO:0000313" key="10">
    <source>
        <dbReference type="Proteomes" id="UP000536509"/>
    </source>
</evidence>
<keyword evidence="2 7" id="KW-0441">Lipid A biosynthesis</keyword>
<dbReference type="Proteomes" id="UP000536509">
    <property type="component" value="Unassembled WGS sequence"/>
</dbReference>
<dbReference type="AlphaFoldDB" id="A0A7Y3RBW9"/>
<dbReference type="Gene3D" id="3.40.1390.10">
    <property type="entry name" value="MurE/MurF, N-terminal domain"/>
    <property type="match status" value="1"/>
</dbReference>
<feature type="domain" description="UDP-3-O-[3-hydroxymyristoyl] glucosamine N-acyltransferase non-repeat region" evidence="8">
    <location>
        <begin position="21"/>
        <end position="89"/>
    </location>
</feature>
<evidence type="ECO:0000256" key="1">
    <source>
        <dbReference type="ARBA" id="ARBA00022516"/>
    </source>
</evidence>
<protein>
    <recommendedName>
        <fullName evidence="7">UDP-3-O-acylglucosamine N-acyltransferase</fullName>
        <ecNumber evidence="7">2.3.1.191</ecNumber>
    </recommendedName>
</protein>
<dbReference type="SUPFAM" id="SSF51161">
    <property type="entry name" value="Trimeric LpxA-like enzymes"/>
    <property type="match status" value="1"/>
</dbReference>
<dbReference type="GO" id="GO:0016410">
    <property type="term" value="F:N-acyltransferase activity"/>
    <property type="evidence" value="ECO:0007669"/>
    <property type="project" value="InterPro"/>
</dbReference>
<name>A0A7Y3RBW9_9FLAO</name>
<organism evidence="9 10">
    <name type="scientific">Flavobacterium rivulicola</name>
    <dbReference type="NCBI Taxonomy" id="2732161"/>
    <lineage>
        <taxon>Bacteria</taxon>
        <taxon>Pseudomonadati</taxon>
        <taxon>Bacteroidota</taxon>
        <taxon>Flavobacteriia</taxon>
        <taxon>Flavobacteriales</taxon>
        <taxon>Flavobacteriaceae</taxon>
        <taxon>Flavobacterium</taxon>
    </lineage>
</organism>
<comment type="subunit">
    <text evidence="7">Homotrimer.</text>
</comment>
<dbReference type="NCBIfam" id="NF002060">
    <property type="entry name" value="PRK00892.1"/>
    <property type="match status" value="1"/>
</dbReference>
<dbReference type="CDD" id="cd03352">
    <property type="entry name" value="LbH_LpxD"/>
    <property type="match status" value="1"/>
</dbReference>
<feature type="active site" description="Proton acceptor" evidence="7">
    <location>
        <position position="241"/>
    </location>
</feature>
<dbReference type="PANTHER" id="PTHR43378">
    <property type="entry name" value="UDP-3-O-ACYLGLUCOSAMINE N-ACYLTRANSFERASE"/>
    <property type="match status" value="1"/>
</dbReference>
<evidence type="ECO:0000256" key="5">
    <source>
        <dbReference type="ARBA" id="ARBA00023098"/>
    </source>
</evidence>
<dbReference type="InterPro" id="IPR020573">
    <property type="entry name" value="UDP_GlcNAc_AcTrfase_non-rep"/>
</dbReference>
<dbReference type="EMBL" id="JABEVX010000010">
    <property type="protein sequence ID" value="NNT73117.1"/>
    <property type="molecule type" value="Genomic_DNA"/>
</dbReference>
<accession>A0A7Y3RBW9</accession>
<evidence type="ECO:0000256" key="2">
    <source>
        <dbReference type="ARBA" id="ARBA00022556"/>
    </source>
</evidence>
<comment type="function">
    <text evidence="7">Catalyzes the N-acylation of UDP-3-O-acylglucosamine using 3-hydroxyacyl-ACP as the acyl donor. Is involved in the biosynthesis of lipid A, a phosphorylated glycolipid that anchors the lipopolysaccharide to the outer membrane of the cell.</text>
</comment>
<comment type="similarity">
    <text evidence="7">Belongs to the transferase hexapeptide repeat family. LpxD subfamily.</text>
</comment>
<dbReference type="InterPro" id="IPR001451">
    <property type="entry name" value="Hexapep"/>
</dbReference>
<keyword evidence="5 7" id="KW-0443">Lipid metabolism</keyword>
<comment type="catalytic activity">
    <reaction evidence="7">
        <text>a UDP-3-O-[(3R)-3-hydroxyacyl]-alpha-D-glucosamine + a (3R)-hydroxyacyl-[ACP] = a UDP-2-N,3-O-bis[(3R)-3-hydroxyacyl]-alpha-D-glucosamine + holo-[ACP] + H(+)</text>
        <dbReference type="Rhea" id="RHEA:53836"/>
        <dbReference type="Rhea" id="RHEA-COMP:9685"/>
        <dbReference type="Rhea" id="RHEA-COMP:9945"/>
        <dbReference type="ChEBI" id="CHEBI:15378"/>
        <dbReference type="ChEBI" id="CHEBI:64479"/>
        <dbReference type="ChEBI" id="CHEBI:78827"/>
        <dbReference type="ChEBI" id="CHEBI:137740"/>
        <dbReference type="ChEBI" id="CHEBI:137748"/>
        <dbReference type="EC" id="2.3.1.191"/>
    </reaction>
</comment>